<gene>
    <name evidence="1" type="ORF">ARMOST_18097</name>
</gene>
<evidence type="ECO:0000313" key="1">
    <source>
        <dbReference type="EMBL" id="SJL14631.1"/>
    </source>
</evidence>
<dbReference type="EMBL" id="FUEG01000024">
    <property type="protein sequence ID" value="SJL14631.1"/>
    <property type="molecule type" value="Genomic_DNA"/>
</dbReference>
<accession>A0A284S0U0</accession>
<reference evidence="2" key="1">
    <citation type="journal article" date="2017" name="Nat. Ecol. Evol.">
        <title>Genome expansion and lineage-specific genetic innovations in the forest pathogenic fungi Armillaria.</title>
        <authorList>
            <person name="Sipos G."/>
            <person name="Prasanna A.N."/>
            <person name="Walter M.C."/>
            <person name="O'Connor E."/>
            <person name="Balint B."/>
            <person name="Krizsan K."/>
            <person name="Kiss B."/>
            <person name="Hess J."/>
            <person name="Varga T."/>
            <person name="Slot J."/>
            <person name="Riley R."/>
            <person name="Boka B."/>
            <person name="Rigling D."/>
            <person name="Barry K."/>
            <person name="Lee J."/>
            <person name="Mihaltcheva S."/>
            <person name="LaButti K."/>
            <person name="Lipzen A."/>
            <person name="Waldron R."/>
            <person name="Moloney N.M."/>
            <person name="Sperisen C."/>
            <person name="Kredics L."/>
            <person name="Vagvoelgyi C."/>
            <person name="Patrignani A."/>
            <person name="Fitzpatrick D."/>
            <person name="Nagy I."/>
            <person name="Doyle S."/>
            <person name="Anderson J.B."/>
            <person name="Grigoriev I.V."/>
            <person name="Gueldener U."/>
            <person name="Muensterkoetter M."/>
            <person name="Nagy L.G."/>
        </authorList>
    </citation>
    <scope>NUCLEOTIDE SEQUENCE [LARGE SCALE GENOMIC DNA]</scope>
    <source>
        <strain evidence="2">C18/9</strain>
    </source>
</reference>
<name>A0A284S0U0_ARMOS</name>
<organism evidence="1 2">
    <name type="scientific">Armillaria ostoyae</name>
    <name type="common">Armillaria root rot fungus</name>
    <dbReference type="NCBI Taxonomy" id="47428"/>
    <lineage>
        <taxon>Eukaryota</taxon>
        <taxon>Fungi</taxon>
        <taxon>Dikarya</taxon>
        <taxon>Basidiomycota</taxon>
        <taxon>Agaricomycotina</taxon>
        <taxon>Agaricomycetes</taxon>
        <taxon>Agaricomycetidae</taxon>
        <taxon>Agaricales</taxon>
        <taxon>Marasmiineae</taxon>
        <taxon>Physalacriaceae</taxon>
        <taxon>Armillaria</taxon>
    </lineage>
</organism>
<evidence type="ECO:0000313" key="2">
    <source>
        <dbReference type="Proteomes" id="UP000219338"/>
    </source>
</evidence>
<keyword evidence="2" id="KW-1185">Reference proteome</keyword>
<sequence>MAVDVRLFVWFISRRVTHPPNIPVVWTRARDGRVHFEHGRFDASSTNCNLFVKWQITPRHRLCSVQHISSSCIAINPSVSVRREDGPTFYDHTRSLRESGLRITIRIPRKRKPCRWNCRRSTFGLISSVPYMLPKLQTWKVSTSWRE</sequence>
<proteinExistence type="predicted"/>
<protein>
    <submittedName>
        <fullName evidence="1">Uncharacterized protein</fullName>
    </submittedName>
</protein>
<dbReference type="AlphaFoldDB" id="A0A284S0U0"/>
<dbReference type="Proteomes" id="UP000219338">
    <property type="component" value="Unassembled WGS sequence"/>
</dbReference>